<evidence type="ECO:0000259" key="7">
    <source>
        <dbReference type="PROSITE" id="PS50010"/>
    </source>
</evidence>
<feature type="compositionally biased region" description="Basic residues" evidence="4">
    <location>
        <begin position="124"/>
        <end position="136"/>
    </location>
</feature>
<keyword evidence="1 3" id="KW-0728">SH3 domain</keyword>
<dbReference type="PROSITE" id="PS50002">
    <property type="entry name" value="SH3"/>
    <property type="match status" value="1"/>
</dbReference>
<protein>
    <submittedName>
        <fullName evidence="8">Chromosome 9 SCAF14710, whole genome shotgun sequence</fullName>
    </submittedName>
</protein>
<dbReference type="InterPro" id="IPR036028">
    <property type="entry name" value="SH3-like_dom_sf"/>
</dbReference>
<organism evidence="8">
    <name type="scientific">Tetraodon nigroviridis</name>
    <name type="common">Spotted green pufferfish</name>
    <name type="synonym">Chelonodon nigroviridis</name>
    <dbReference type="NCBI Taxonomy" id="99883"/>
    <lineage>
        <taxon>Eukaryota</taxon>
        <taxon>Metazoa</taxon>
        <taxon>Chordata</taxon>
        <taxon>Craniata</taxon>
        <taxon>Vertebrata</taxon>
        <taxon>Euteleostomi</taxon>
        <taxon>Actinopterygii</taxon>
        <taxon>Neopterygii</taxon>
        <taxon>Teleostei</taxon>
        <taxon>Neoteleostei</taxon>
        <taxon>Acanthomorphata</taxon>
        <taxon>Eupercaria</taxon>
        <taxon>Tetraodontiformes</taxon>
        <taxon>Tetradontoidea</taxon>
        <taxon>Tetraodontidae</taxon>
        <taxon>Tetraodon</taxon>
    </lineage>
</organism>
<dbReference type="OrthoDB" id="27593at2759"/>
<dbReference type="Pfam" id="PF00169">
    <property type="entry name" value="PH"/>
    <property type="match status" value="1"/>
</dbReference>
<evidence type="ECO:0000256" key="4">
    <source>
        <dbReference type="SAM" id="MobiDB-lite"/>
    </source>
</evidence>
<dbReference type="SMART" id="SM00233">
    <property type="entry name" value="PH"/>
    <property type="match status" value="1"/>
</dbReference>
<dbReference type="FunFam" id="1.20.900.10:FF:000007">
    <property type="entry name" value="rho guanine nucleotide exchange factor 19"/>
    <property type="match status" value="1"/>
</dbReference>
<dbReference type="PANTHER" id="PTHR12845:SF3">
    <property type="entry name" value="RHO GUANINE NUCLEOTIDE EXCHANGE FACTOR 16"/>
    <property type="match status" value="1"/>
</dbReference>
<evidence type="ECO:0000259" key="6">
    <source>
        <dbReference type="PROSITE" id="PS50003"/>
    </source>
</evidence>
<feature type="domain" description="DH" evidence="7">
    <location>
        <begin position="215"/>
        <end position="399"/>
    </location>
</feature>
<dbReference type="InterPro" id="IPR011993">
    <property type="entry name" value="PH-like_dom_sf"/>
</dbReference>
<dbReference type="AlphaFoldDB" id="Q4S825"/>
<dbReference type="SMART" id="SM00326">
    <property type="entry name" value="SH3"/>
    <property type="match status" value="1"/>
</dbReference>
<evidence type="ECO:0000313" key="8">
    <source>
        <dbReference type="EMBL" id="CAG03207.1"/>
    </source>
</evidence>
<dbReference type="InterPro" id="IPR047270">
    <property type="entry name" value="PH_ephexin"/>
</dbReference>
<dbReference type="SMART" id="SM00325">
    <property type="entry name" value="RhoGEF"/>
    <property type="match status" value="1"/>
</dbReference>
<evidence type="ECO:0000256" key="2">
    <source>
        <dbReference type="ARBA" id="ARBA00022658"/>
    </source>
</evidence>
<reference evidence="8" key="1">
    <citation type="journal article" date="2004" name="Nature">
        <title>Genome duplication in the teleost fish Tetraodon nigroviridis reveals the early vertebrate proto-karyotype.</title>
        <authorList>
            <person name="Jaillon O."/>
            <person name="Aury J.-M."/>
            <person name="Brunet F."/>
            <person name="Petit J.-L."/>
            <person name="Stange-Thomann N."/>
            <person name="Mauceli E."/>
            <person name="Bouneau L."/>
            <person name="Fischer C."/>
            <person name="Ozouf-Costaz C."/>
            <person name="Bernot A."/>
            <person name="Nicaud S."/>
            <person name="Jaffe D."/>
            <person name="Fisher S."/>
            <person name="Lutfalla G."/>
            <person name="Dossat C."/>
            <person name="Segurens B."/>
            <person name="Dasilva C."/>
            <person name="Salanoubat M."/>
            <person name="Levy M."/>
            <person name="Boudet N."/>
            <person name="Castellano S."/>
            <person name="Anthouard V."/>
            <person name="Jubin C."/>
            <person name="Castelli V."/>
            <person name="Katinka M."/>
            <person name="Vacherie B."/>
            <person name="Biemont C."/>
            <person name="Skalli Z."/>
            <person name="Cattolico L."/>
            <person name="Poulain J."/>
            <person name="De Berardinis V."/>
            <person name="Cruaud C."/>
            <person name="Duprat S."/>
            <person name="Brottier P."/>
            <person name="Coutanceau J.-P."/>
            <person name="Gouzy J."/>
            <person name="Parra G."/>
            <person name="Lardier G."/>
            <person name="Chapple C."/>
            <person name="McKernan K.J."/>
            <person name="McEwan P."/>
            <person name="Bosak S."/>
            <person name="Kellis M."/>
            <person name="Volff J.-N."/>
            <person name="Guigo R."/>
            <person name="Zody M.C."/>
            <person name="Mesirov J."/>
            <person name="Lindblad-Toh K."/>
            <person name="Birren B."/>
            <person name="Nusbaum C."/>
            <person name="Kahn D."/>
            <person name="Robinson-Rechavi M."/>
            <person name="Laudet V."/>
            <person name="Schachter V."/>
            <person name="Quetier F."/>
            <person name="Saurin W."/>
            <person name="Scarpelli C."/>
            <person name="Wincker P."/>
            <person name="Lander E.S."/>
            <person name="Weissenbach J."/>
            <person name="Roest Crollius H."/>
        </authorList>
    </citation>
    <scope>NUCLEOTIDE SEQUENCE [LARGE SCALE GENOMIC DNA]</scope>
</reference>
<dbReference type="PROSITE" id="PS50003">
    <property type="entry name" value="PH_DOMAIN"/>
    <property type="match status" value="1"/>
</dbReference>
<sequence length="668" mass="75786">PTVVLSTQSPAALKTGTHQLIPKNLATSSRPKHRHHTTVVTFPIGLEHSGIFTRHSAQGSDVSWEDYDSDGDGFALRRNRRNKSYRAAVTSLDIEAMAGGKGSASTLKPVKESRAPSPNPGRSPLRKRTFGRKRNQNQRGSFKDATPRLYQEIREQGLNSTVQDELLDDFVVVEAPVEDQAIVVKSYRPVQLTWSQLPQVKDAGILTMISPQERKRQEAIFEIMTSEHSYLHSLGILVRHFHNNGALRKTMTATEHHHLFSNIAVIHQISQRFFEDLERRHYENPVIRDISDIVQNHASNHFKPYIVYCSNETFQQRTLQKLLSSNAAFRESLKQIEGSSECGGLPMISFLILPMQRVTRLPLLLDTICQKTKDKSAEYFAAVWALHAMSKLVNSCNDGARRMERTEQMYTIQKQMEFGKIKPFPLVSSSRWLKKRGELAVSTEELSIWRAFSHRSYYLFLFNDVLIITKRKSEESFVVMDYATLENVEVEYGEEAEGRTSSPGKNSANSHLGFRLLMSKNNEGRTEQMCLVAESRADRARWIVALREHKETDVSTPTAGLPQFEATKAYMPKDPDELSLKQAELVIVFQKEEGEALVHTAPLASPAPSSLSRGLKCPVLLAEWCYGERMRDGERGWFPASCATEITDPNTIENNVQRMKRLRKETNV</sequence>
<dbReference type="InterPro" id="IPR047271">
    <property type="entry name" value="Ephexin-like"/>
</dbReference>
<evidence type="ECO:0000256" key="1">
    <source>
        <dbReference type="ARBA" id="ARBA00022443"/>
    </source>
</evidence>
<dbReference type="SUPFAM" id="SSF50729">
    <property type="entry name" value="PH domain-like"/>
    <property type="match status" value="1"/>
</dbReference>
<dbReference type="KEGG" id="tng:GSTEN00022540G001"/>
<dbReference type="CDD" id="cd11938">
    <property type="entry name" value="SH3_ARHGEF16_26"/>
    <property type="match status" value="1"/>
</dbReference>
<gene>
    <name evidence="8" type="ORF">GSTENG00022540001</name>
</gene>
<dbReference type="CDD" id="cd01221">
    <property type="entry name" value="PH_ephexin"/>
    <property type="match status" value="1"/>
</dbReference>
<dbReference type="Pfam" id="PF00621">
    <property type="entry name" value="RhoGEF"/>
    <property type="match status" value="1"/>
</dbReference>
<feature type="region of interest" description="Disordered" evidence="4">
    <location>
        <begin position="99"/>
        <end position="147"/>
    </location>
</feature>
<dbReference type="InterPro" id="IPR035797">
    <property type="entry name" value="ARHGEF16/ARHGEF26_SH3"/>
</dbReference>
<evidence type="ECO:0000259" key="5">
    <source>
        <dbReference type="PROSITE" id="PS50002"/>
    </source>
</evidence>
<dbReference type="PROSITE" id="PS50010">
    <property type="entry name" value="DH_2"/>
    <property type="match status" value="1"/>
</dbReference>
<dbReference type="InterPro" id="IPR000219">
    <property type="entry name" value="DH_dom"/>
</dbReference>
<keyword evidence="2" id="KW-0344">Guanine-nucleotide releasing factor</keyword>
<evidence type="ECO:0000256" key="3">
    <source>
        <dbReference type="PROSITE-ProRule" id="PRU00192"/>
    </source>
</evidence>
<dbReference type="PANTHER" id="PTHR12845">
    <property type="entry name" value="GUANINE NUCLEOTIDE EXCHANGE FACTOR"/>
    <property type="match status" value="1"/>
</dbReference>
<dbReference type="CDD" id="cd00160">
    <property type="entry name" value="RhoGEF"/>
    <property type="match status" value="1"/>
</dbReference>
<dbReference type="Gene3D" id="2.30.30.40">
    <property type="entry name" value="SH3 Domains"/>
    <property type="match status" value="1"/>
</dbReference>
<feature type="domain" description="PH" evidence="6">
    <location>
        <begin position="432"/>
        <end position="551"/>
    </location>
</feature>
<dbReference type="EMBL" id="CAAE01014710">
    <property type="protein sequence ID" value="CAG03207.1"/>
    <property type="molecule type" value="Genomic_DNA"/>
</dbReference>
<dbReference type="InterPro" id="IPR035899">
    <property type="entry name" value="DBL_dom_sf"/>
</dbReference>
<reference evidence="8" key="2">
    <citation type="submission" date="2004-02" db="EMBL/GenBank/DDBJ databases">
        <authorList>
            <consortium name="Genoscope"/>
            <consortium name="Whitehead Institute Centre for Genome Research"/>
        </authorList>
    </citation>
    <scope>NUCLEOTIDE SEQUENCE</scope>
</reference>
<dbReference type="InterPro" id="IPR001452">
    <property type="entry name" value="SH3_domain"/>
</dbReference>
<dbReference type="SUPFAM" id="SSF48065">
    <property type="entry name" value="DBL homology domain (DH-domain)"/>
    <property type="match status" value="1"/>
</dbReference>
<name>Q4S825_TETNG</name>
<dbReference type="SUPFAM" id="SSF50044">
    <property type="entry name" value="SH3-domain"/>
    <property type="match status" value="1"/>
</dbReference>
<feature type="non-terminal residue" evidence="8">
    <location>
        <position position="1"/>
    </location>
</feature>
<dbReference type="GO" id="GO:0005085">
    <property type="term" value="F:guanyl-nucleotide exchange factor activity"/>
    <property type="evidence" value="ECO:0007669"/>
    <property type="project" value="UniProtKB-KW"/>
</dbReference>
<feature type="domain" description="SH3" evidence="5">
    <location>
        <begin position="559"/>
        <end position="648"/>
    </location>
</feature>
<dbReference type="InterPro" id="IPR001849">
    <property type="entry name" value="PH_domain"/>
</dbReference>
<accession>Q4S825</accession>
<dbReference type="Gene3D" id="1.20.900.10">
    <property type="entry name" value="Dbl homology (DH) domain"/>
    <property type="match status" value="1"/>
</dbReference>
<proteinExistence type="predicted"/>
<dbReference type="Gene3D" id="2.30.29.30">
    <property type="entry name" value="Pleckstrin-homology domain (PH domain)/Phosphotyrosine-binding domain (PTB)"/>
    <property type="match status" value="1"/>
</dbReference>